<evidence type="ECO:0000256" key="1">
    <source>
        <dbReference type="SAM" id="MobiDB-lite"/>
    </source>
</evidence>
<proteinExistence type="predicted"/>
<comment type="caution">
    <text evidence="3">The sequence shown here is derived from an EMBL/GenBank/DDBJ whole genome shotgun (WGS) entry which is preliminary data.</text>
</comment>
<keyword evidence="2" id="KW-0472">Membrane</keyword>
<organism evidence="3 4">
    <name type="scientific">Candidatus Doudnabacteria bacterium RIFCSPHIGHO2_12_FULL_48_16</name>
    <dbReference type="NCBI Taxonomy" id="1817838"/>
    <lineage>
        <taxon>Bacteria</taxon>
        <taxon>Candidatus Doudnaibacteriota</taxon>
    </lineage>
</organism>
<feature type="region of interest" description="Disordered" evidence="1">
    <location>
        <begin position="96"/>
        <end position="119"/>
    </location>
</feature>
<dbReference type="EMBL" id="MFEY01000007">
    <property type="protein sequence ID" value="OGE90374.1"/>
    <property type="molecule type" value="Genomic_DNA"/>
</dbReference>
<feature type="compositionally biased region" description="Basic and acidic residues" evidence="1">
    <location>
        <begin position="97"/>
        <end position="106"/>
    </location>
</feature>
<evidence type="ECO:0000256" key="2">
    <source>
        <dbReference type="SAM" id="Phobius"/>
    </source>
</evidence>
<name>A0A1F5PKP1_9BACT</name>
<sequence length="212" mass="23298">MSSTTDKKSKWNLKNVLRFLYIVGLLLVLYWVGHTSLVPVVAVEPEGIVYADQSAWRTYFVIEAPTLVRVHQADTICSRSNTSECSWADGIYPSGLPREHKDKKTVLQDPQEGGRSDNGPGNYRALIARLCHGAECSSPMQTGFTFAVCSADYEAQLWTNGFTIWGPIKSNNQDFGGNSNRNQGYGFEKFPGDAQAVAACNAHPHQAVVPIS</sequence>
<keyword evidence="2" id="KW-1133">Transmembrane helix</keyword>
<protein>
    <submittedName>
        <fullName evidence="3">Uncharacterized protein</fullName>
    </submittedName>
</protein>
<evidence type="ECO:0000313" key="4">
    <source>
        <dbReference type="Proteomes" id="UP000177682"/>
    </source>
</evidence>
<feature type="transmembrane region" description="Helical" evidence="2">
    <location>
        <begin position="16"/>
        <end position="33"/>
    </location>
</feature>
<gene>
    <name evidence="3" type="ORF">A3E29_04805</name>
</gene>
<keyword evidence="2" id="KW-0812">Transmembrane</keyword>
<accession>A0A1F5PKP1</accession>
<evidence type="ECO:0000313" key="3">
    <source>
        <dbReference type="EMBL" id="OGE90374.1"/>
    </source>
</evidence>
<dbReference type="AlphaFoldDB" id="A0A1F5PKP1"/>
<dbReference type="Proteomes" id="UP000177682">
    <property type="component" value="Unassembled WGS sequence"/>
</dbReference>
<reference evidence="3 4" key="1">
    <citation type="journal article" date="2016" name="Nat. Commun.">
        <title>Thousands of microbial genomes shed light on interconnected biogeochemical processes in an aquifer system.</title>
        <authorList>
            <person name="Anantharaman K."/>
            <person name="Brown C.T."/>
            <person name="Hug L.A."/>
            <person name="Sharon I."/>
            <person name="Castelle C.J."/>
            <person name="Probst A.J."/>
            <person name="Thomas B.C."/>
            <person name="Singh A."/>
            <person name="Wilkins M.J."/>
            <person name="Karaoz U."/>
            <person name="Brodie E.L."/>
            <person name="Williams K.H."/>
            <person name="Hubbard S.S."/>
            <person name="Banfield J.F."/>
        </authorList>
    </citation>
    <scope>NUCLEOTIDE SEQUENCE [LARGE SCALE GENOMIC DNA]</scope>
</reference>